<accession>A0AAN7HL04</accession>
<protein>
    <submittedName>
        <fullName evidence="1">Uncharacterized protein</fullName>
    </submittedName>
</protein>
<proteinExistence type="predicted"/>
<dbReference type="AlphaFoldDB" id="A0AAN7HL04"/>
<evidence type="ECO:0000313" key="1">
    <source>
        <dbReference type="EMBL" id="KAK4249392.1"/>
    </source>
</evidence>
<comment type="caution">
    <text evidence="1">The sequence shown here is derived from an EMBL/GenBank/DDBJ whole genome shotgun (WGS) entry which is preliminary data.</text>
</comment>
<name>A0AAN7HL04_9PEZI</name>
<evidence type="ECO:0000313" key="2">
    <source>
        <dbReference type="Proteomes" id="UP001303647"/>
    </source>
</evidence>
<dbReference type="EMBL" id="MU857624">
    <property type="protein sequence ID" value="KAK4249392.1"/>
    <property type="molecule type" value="Genomic_DNA"/>
</dbReference>
<keyword evidence="2" id="KW-1185">Reference proteome</keyword>
<sequence length="675" mass="77283">MAEVLGVVASGIAVVQAAQSLGKLVVSLSRLWGEVRDVPETIRQILEDLEIAGDLIGVVESEFDEELAAGLQAPVDLSSGGSSVPLTKLQRLTVERCREAHKQLGEIIEDLRADIASSRRRKRLASKAKVVLKKDALNLYERRLHKTLRFLEVALQMYLVSSQKRQPKLIAARVTEALVTGQLKNKELNAPAEAASEDDHNNDYVAISSFPQESKPRKLTVRHRRNYRYATRLLGSLGIEVCEMEERIAGNRMSQSTSYQVRLAPATSLLRRVWDIQISVACSGCKTLFRQYIVVPEWDIRVHETIKMGTWEEFMGLLDERALSPFSTDPLGNTLLHLAMVHRFEFVEPMVRLGFELCLENALGMPTYILLSFFTPSMVNRLTIHRLLLLQNAYEDVATWTSRRVGELMLSHAQIFDWFVANLFPDFYSWPIERRSELLEGYTRRIIIDLEVLGRFFHPDGRLRWDDLGQRIFWEGWQTVFGWLSHLYFLYCFFLGLAEGALGKPMRQTYSHMRRAIRGVILVNEHGDFGAVVTILKRTPTTLASNILFWANHVARKPMCSLPYNAKAYRIQKHKIELWLRHWVEDLQAGGNDIEAYGRAEQLVMLQHLFPQDCPKSLSQGAITFGPSPQDWIVNWEWDPDVGRFVGEFWAWVEDPPLVMPGAWVDDENSDNDEY</sequence>
<gene>
    <name evidence="1" type="ORF">C7999DRAFT_12780</name>
</gene>
<organism evidence="1 2">
    <name type="scientific">Corynascus novoguineensis</name>
    <dbReference type="NCBI Taxonomy" id="1126955"/>
    <lineage>
        <taxon>Eukaryota</taxon>
        <taxon>Fungi</taxon>
        <taxon>Dikarya</taxon>
        <taxon>Ascomycota</taxon>
        <taxon>Pezizomycotina</taxon>
        <taxon>Sordariomycetes</taxon>
        <taxon>Sordariomycetidae</taxon>
        <taxon>Sordariales</taxon>
        <taxon>Chaetomiaceae</taxon>
        <taxon>Corynascus</taxon>
    </lineage>
</organism>
<reference evidence="1" key="2">
    <citation type="submission" date="2023-05" db="EMBL/GenBank/DDBJ databases">
        <authorList>
            <consortium name="Lawrence Berkeley National Laboratory"/>
            <person name="Steindorff A."/>
            <person name="Hensen N."/>
            <person name="Bonometti L."/>
            <person name="Westerberg I."/>
            <person name="Brannstrom I.O."/>
            <person name="Guillou S."/>
            <person name="Cros-Aarteil S."/>
            <person name="Calhoun S."/>
            <person name="Haridas S."/>
            <person name="Kuo A."/>
            <person name="Mondo S."/>
            <person name="Pangilinan J."/>
            <person name="Riley R."/>
            <person name="Labutti K."/>
            <person name="Andreopoulos B."/>
            <person name="Lipzen A."/>
            <person name="Chen C."/>
            <person name="Yanf M."/>
            <person name="Daum C."/>
            <person name="Ng V."/>
            <person name="Clum A."/>
            <person name="Ohm R."/>
            <person name="Martin F."/>
            <person name="Silar P."/>
            <person name="Natvig D."/>
            <person name="Lalanne C."/>
            <person name="Gautier V."/>
            <person name="Ament-Velasquez S.L."/>
            <person name="Kruys A."/>
            <person name="Hutchinson M.I."/>
            <person name="Powell A.J."/>
            <person name="Barry K."/>
            <person name="Miller A.N."/>
            <person name="Grigoriev I.V."/>
            <person name="Debuchy R."/>
            <person name="Gladieux P."/>
            <person name="Thoren M.H."/>
            <person name="Johannesson H."/>
        </authorList>
    </citation>
    <scope>NUCLEOTIDE SEQUENCE</scope>
    <source>
        <strain evidence="1">CBS 359.72</strain>
    </source>
</reference>
<reference evidence="1" key="1">
    <citation type="journal article" date="2023" name="Mol. Phylogenet. Evol.">
        <title>Genome-scale phylogeny and comparative genomics of the fungal order Sordariales.</title>
        <authorList>
            <person name="Hensen N."/>
            <person name="Bonometti L."/>
            <person name="Westerberg I."/>
            <person name="Brannstrom I.O."/>
            <person name="Guillou S."/>
            <person name="Cros-Aarteil S."/>
            <person name="Calhoun S."/>
            <person name="Haridas S."/>
            <person name="Kuo A."/>
            <person name="Mondo S."/>
            <person name="Pangilinan J."/>
            <person name="Riley R."/>
            <person name="LaButti K."/>
            <person name="Andreopoulos B."/>
            <person name="Lipzen A."/>
            <person name="Chen C."/>
            <person name="Yan M."/>
            <person name="Daum C."/>
            <person name="Ng V."/>
            <person name="Clum A."/>
            <person name="Steindorff A."/>
            <person name="Ohm R.A."/>
            <person name="Martin F."/>
            <person name="Silar P."/>
            <person name="Natvig D.O."/>
            <person name="Lalanne C."/>
            <person name="Gautier V."/>
            <person name="Ament-Velasquez S.L."/>
            <person name="Kruys A."/>
            <person name="Hutchinson M.I."/>
            <person name="Powell A.J."/>
            <person name="Barry K."/>
            <person name="Miller A.N."/>
            <person name="Grigoriev I.V."/>
            <person name="Debuchy R."/>
            <person name="Gladieux P."/>
            <person name="Hiltunen Thoren M."/>
            <person name="Johannesson H."/>
        </authorList>
    </citation>
    <scope>NUCLEOTIDE SEQUENCE</scope>
    <source>
        <strain evidence="1">CBS 359.72</strain>
    </source>
</reference>
<dbReference type="Proteomes" id="UP001303647">
    <property type="component" value="Unassembled WGS sequence"/>
</dbReference>